<name>E3RVW0_PYRTT</name>
<protein>
    <submittedName>
        <fullName evidence="1">Uncharacterized protein</fullName>
    </submittedName>
</protein>
<dbReference type="AlphaFoldDB" id="E3RVW0"/>
<dbReference type="OrthoDB" id="5282002at2759"/>
<dbReference type="KEGG" id="pte:PTT_13347"/>
<dbReference type="Proteomes" id="UP000001067">
    <property type="component" value="Unassembled WGS sequence"/>
</dbReference>
<gene>
    <name evidence="1" type="ORF">PTT_13347</name>
</gene>
<proteinExistence type="predicted"/>
<dbReference type="EMBL" id="GL535334">
    <property type="protein sequence ID" value="EFQ90139.1"/>
    <property type="molecule type" value="Genomic_DNA"/>
</dbReference>
<keyword evidence="2" id="KW-1185">Reference proteome</keyword>
<sequence>KIRQATKLLSYPITITSVLNKLSPYNIYKNGRIILEGLKSFSALRHTLYLPWTSGGNDWKNARIALPAVRLFILGVRAESSLLRET</sequence>
<feature type="non-terminal residue" evidence="1">
    <location>
        <position position="1"/>
    </location>
</feature>
<evidence type="ECO:0000313" key="1">
    <source>
        <dbReference type="EMBL" id="EFQ90139.1"/>
    </source>
</evidence>
<accession>E3RVW0</accession>
<dbReference type="HOGENOM" id="CLU_2504036_0_0_1"/>
<dbReference type="STRING" id="861557.E3RVW0"/>
<organism evidence="2">
    <name type="scientific">Pyrenophora teres f. teres (strain 0-1)</name>
    <name type="common">Barley net blotch fungus</name>
    <name type="synonym">Drechslera teres f. teres</name>
    <dbReference type="NCBI Taxonomy" id="861557"/>
    <lineage>
        <taxon>Eukaryota</taxon>
        <taxon>Fungi</taxon>
        <taxon>Dikarya</taxon>
        <taxon>Ascomycota</taxon>
        <taxon>Pezizomycotina</taxon>
        <taxon>Dothideomycetes</taxon>
        <taxon>Pleosporomycetidae</taxon>
        <taxon>Pleosporales</taxon>
        <taxon>Pleosporineae</taxon>
        <taxon>Pleosporaceae</taxon>
        <taxon>Pyrenophora</taxon>
    </lineage>
</organism>
<evidence type="ECO:0000313" key="2">
    <source>
        <dbReference type="Proteomes" id="UP000001067"/>
    </source>
</evidence>
<reference evidence="1 2" key="1">
    <citation type="journal article" date="2010" name="Genome Biol.">
        <title>A first genome assembly of the barley fungal pathogen Pyrenophora teres f. teres.</title>
        <authorList>
            <person name="Ellwood S.R."/>
            <person name="Liu Z."/>
            <person name="Syme R.A."/>
            <person name="Lai Z."/>
            <person name="Hane J.K."/>
            <person name="Keiper F."/>
            <person name="Moffat C.S."/>
            <person name="Oliver R.P."/>
            <person name="Friesen T.L."/>
        </authorList>
    </citation>
    <scope>NUCLEOTIDE SEQUENCE [LARGE SCALE GENOMIC DNA]</scope>
    <source>
        <strain evidence="1 2">0-1</strain>
    </source>
</reference>
<dbReference type="eggNOG" id="ENOG502QQBW">
    <property type="taxonomic scope" value="Eukaryota"/>
</dbReference>